<dbReference type="Proteomes" id="UP001305002">
    <property type="component" value="Chromosome"/>
</dbReference>
<accession>A0ABZ0KPZ3</accession>
<dbReference type="RefSeq" id="WP_317928054.1">
    <property type="nucleotide sequence ID" value="NZ_CP137524.1"/>
</dbReference>
<proteinExistence type="predicted"/>
<evidence type="ECO:0000313" key="2">
    <source>
        <dbReference type="Proteomes" id="UP001305002"/>
    </source>
</evidence>
<organism evidence="1 2">
    <name type="scientific">Streptomyces coeruleorubidus</name>
    <dbReference type="NCBI Taxonomy" id="116188"/>
    <lineage>
        <taxon>Bacteria</taxon>
        <taxon>Bacillati</taxon>
        <taxon>Actinomycetota</taxon>
        <taxon>Actinomycetes</taxon>
        <taxon>Kitasatosporales</taxon>
        <taxon>Streptomycetaceae</taxon>
        <taxon>Streptomyces</taxon>
    </lineage>
</organism>
<name>A0ABZ0KPZ3_STRC4</name>
<protein>
    <submittedName>
        <fullName evidence="1">Uncharacterized protein</fullName>
    </submittedName>
</protein>
<dbReference type="EMBL" id="CP137524">
    <property type="protein sequence ID" value="WOT40134.1"/>
    <property type="molecule type" value="Genomic_DNA"/>
</dbReference>
<gene>
    <name evidence="1" type="ORF">R5U08_41175</name>
</gene>
<keyword evidence="2" id="KW-1185">Reference proteome</keyword>
<sequence length="54" mass="5937">MKPAAARPEGLDLVWRTQILPLLEDQLYGTGVDVEEEYGLPALRAALGQDPEET</sequence>
<reference evidence="1 2" key="1">
    <citation type="journal article" date="2021" name="J. Microbiol. Biotechnol.">
        <title>An Efficient Markerless Deletion System Suitable for the Industrial Strains of Streptomyces.</title>
        <authorList>
            <person name="Dong J."/>
            <person name="Wei J."/>
            <person name="Li H."/>
            <person name="Zhao S."/>
            <person name="Guan W."/>
        </authorList>
    </citation>
    <scope>NUCLEOTIDE SEQUENCE [LARGE SCALE GENOMIC DNA]</scope>
    <source>
        <strain evidence="1 2">CICC 11043</strain>
    </source>
</reference>
<evidence type="ECO:0000313" key="1">
    <source>
        <dbReference type="EMBL" id="WOT40134.1"/>
    </source>
</evidence>
<reference evidence="1 2" key="2">
    <citation type="journal article" date="2024" name="Microb. Biotechnol.">
        <title>The involvement of multiple ABC transporters in daunorubicin efflux in Streptomyces coeruleorubidus.</title>
        <authorList>
            <person name="Dong J."/>
            <person name="Ning J."/>
            <person name="Tian Y."/>
            <person name="Li H."/>
            <person name="Chen H."/>
            <person name="Guan W."/>
        </authorList>
    </citation>
    <scope>NUCLEOTIDE SEQUENCE [LARGE SCALE GENOMIC DNA]</scope>
    <source>
        <strain evidence="1 2">CICC 11043</strain>
    </source>
</reference>